<dbReference type="EMBL" id="PGTO01000045">
    <property type="protein sequence ID" value="RAU19989.1"/>
    <property type="molecule type" value="Genomic_DNA"/>
</dbReference>
<accession>A0A364NSC5</accession>
<sequence length="59" mass="6738">LGDLATYCRIQATTPLNENYVFTLTSRPTPTQKRAFELLGIAPEWYPPGDDRLFRLPVL</sequence>
<dbReference type="RefSeq" id="WP_112147491.1">
    <property type="nucleotide sequence ID" value="NZ_PGTO01000045.1"/>
</dbReference>
<organism evidence="1 2">
    <name type="scientific">Paramagnetospirillum kuznetsovii</name>
    <dbReference type="NCBI Taxonomy" id="2053833"/>
    <lineage>
        <taxon>Bacteria</taxon>
        <taxon>Pseudomonadati</taxon>
        <taxon>Pseudomonadota</taxon>
        <taxon>Alphaproteobacteria</taxon>
        <taxon>Rhodospirillales</taxon>
        <taxon>Magnetospirillaceae</taxon>
        <taxon>Paramagnetospirillum</taxon>
    </lineage>
</organism>
<gene>
    <name evidence="1" type="ORF">CU669_20725</name>
</gene>
<dbReference type="AlphaFoldDB" id="A0A364NSC5"/>
<name>A0A364NSC5_9PROT</name>
<feature type="non-terminal residue" evidence="1">
    <location>
        <position position="1"/>
    </location>
</feature>
<dbReference type="Proteomes" id="UP000251075">
    <property type="component" value="Unassembled WGS sequence"/>
</dbReference>
<evidence type="ECO:0000313" key="1">
    <source>
        <dbReference type="EMBL" id="RAU19989.1"/>
    </source>
</evidence>
<comment type="caution">
    <text evidence="1">The sequence shown here is derived from an EMBL/GenBank/DDBJ whole genome shotgun (WGS) entry which is preliminary data.</text>
</comment>
<reference evidence="1 2" key="1">
    <citation type="submission" date="2017-11" db="EMBL/GenBank/DDBJ databases">
        <title>Draft genome sequence of magnetotactic bacterium Magnetospirillum kuznetsovii LBB-42.</title>
        <authorList>
            <person name="Grouzdev D.S."/>
            <person name="Rysina M.S."/>
            <person name="Baslerov R.V."/>
            <person name="Koziaeva V."/>
        </authorList>
    </citation>
    <scope>NUCLEOTIDE SEQUENCE [LARGE SCALE GENOMIC DNA]</scope>
    <source>
        <strain evidence="1 2">LBB-42</strain>
    </source>
</reference>
<protein>
    <submittedName>
        <fullName evidence="1">Uncharacterized protein</fullName>
    </submittedName>
</protein>
<proteinExistence type="predicted"/>
<keyword evidence="2" id="KW-1185">Reference proteome</keyword>
<evidence type="ECO:0000313" key="2">
    <source>
        <dbReference type="Proteomes" id="UP000251075"/>
    </source>
</evidence>